<comment type="caution">
    <text evidence="3">The sequence shown here is derived from an EMBL/GenBank/DDBJ whole genome shotgun (WGS) entry which is preliminary data.</text>
</comment>
<feature type="transmembrane region" description="Helical" evidence="2">
    <location>
        <begin position="130"/>
        <end position="149"/>
    </location>
</feature>
<organism evidence="3 4">
    <name type="scientific">Subtercola lobariae</name>
    <dbReference type="NCBI Taxonomy" id="1588641"/>
    <lineage>
        <taxon>Bacteria</taxon>
        <taxon>Bacillati</taxon>
        <taxon>Actinomycetota</taxon>
        <taxon>Actinomycetes</taxon>
        <taxon>Micrococcales</taxon>
        <taxon>Microbacteriaceae</taxon>
        <taxon>Subtercola</taxon>
    </lineage>
</organism>
<feature type="transmembrane region" description="Helical" evidence="2">
    <location>
        <begin position="105"/>
        <end position="124"/>
    </location>
</feature>
<dbReference type="AlphaFoldDB" id="A0A917B5I0"/>
<keyword evidence="2" id="KW-0812">Transmembrane</keyword>
<evidence type="ECO:0000313" key="4">
    <source>
        <dbReference type="Proteomes" id="UP000598775"/>
    </source>
</evidence>
<evidence type="ECO:0000256" key="2">
    <source>
        <dbReference type="SAM" id="Phobius"/>
    </source>
</evidence>
<dbReference type="EMBL" id="BMGP01000003">
    <property type="protein sequence ID" value="GGF25112.1"/>
    <property type="molecule type" value="Genomic_DNA"/>
</dbReference>
<dbReference type="InterPro" id="IPR046548">
    <property type="entry name" value="DUF6804"/>
</dbReference>
<feature type="transmembrane region" description="Helical" evidence="2">
    <location>
        <begin position="58"/>
        <end position="76"/>
    </location>
</feature>
<proteinExistence type="predicted"/>
<dbReference type="RefSeq" id="WP_229715198.1">
    <property type="nucleotide sequence ID" value="NZ_BMGP01000003.1"/>
</dbReference>
<gene>
    <name evidence="3" type="ORF">GCM10011399_18230</name>
</gene>
<protein>
    <submittedName>
        <fullName evidence="3">Uncharacterized protein</fullName>
    </submittedName>
</protein>
<feature type="transmembrane region" description="Helical" evidence="2">
    <location>
        <begin position="82"/>
        <end position="100"/>
    </location>
</feature>
<sequence length="157" mass="17007">MSPSAKRTTEQQAALVARQQANQAARARAAASGAANPTIRDPKTGKTTSRYPTFTRTALAPGLLGAIALLAAVAVIDSGWFTLLEYVISILALIVCVFAWQAKQWWWIIGLVPIAVIWNPVWPLDFDPPVWYAFHLAAAVIFVAAGLLIKIPVDTKK</sequence>
<keyword evidence="2" id="KW-1133">Transmembrane helix</keyword>
<keyword evidence="2" id="KW-0472">Membrane</keyword>
<reference evidence="3 4" key="1">
    <citation type="journal article" date="2014" name="Int. J. Syst. Evol. Microbiol.">
        <title>Complete genome sequence of Corynebacterium casei LMG S-19264T (=DSM 44701T), isolated from a smear-ripened cheese.</title>
        <authorList>
            <consortium name="US DOE Joint Genome Institute (JGI-PGF)"/>
            <person name="Walter F."/>
            <person name="Albersmeier A."/>
            <person name="Kalinowski J."/>
            <person name="Ruckert C."/>
        </authorList>
    </citation>
    <scope>NUCLEOTIDE SEQUENCE [LARGE SCALE GENOMIC DNA]</scope>
    <source>
        <strain evidence="3 4">CGMCC 1.12976</strain>
    </source>
</reference>
<evidence type="ECO:0000256" key="1">
    <source>
        <dbReference type="SAM" id="MobiDB-lite"/>
    </source>
</evidence>
<dbReference type="Proteomes" id="UP000598775">
    <property type="component" value="Unassembled WGS sequence"/>
</dbReference>
<name>A0A917B5I0_9MICO</name>
<keyword evidence="4" id="KW-1185">Reference proteome</keyword>
<dbReference type="Pfam" id="PF20619">
    <property type="entry name" value="DUF6804"/>
    <property type="match status" value="1"/>
</dbReference>
<accession>A0A917B5I0</accession>
<feature type="region of interest" description="Disordered" evidence="1">
    <location>
        <begin position="28"/>
        <end position="50"/>
    </location>
</feature>
<evidence type="ECO:0000313" key="3">
    <source>
        <dbReference type="EMBL" id="GGF25112.1"/>
    </source>
</evidence>